<organism evidence="7 8">
    <name type="scientific">Novipirellula herctigrandis</name>
    <dbReference type="NCBI Taxonomy" id="2527986"/>
    <lineage>
        <taxon>Bacteria</taxon>
        <taxon>Pseudomonadati</taxon>
        <taxon>Planctomycetota</taxon>
        <taxon>Planctomycetia</taxon>
        <taxon>Pirellulales</taxon>
        <taxon>Pirellulaceae</taxon>
        <taxon>Novipirellula</taxon>
    </lineage>
</organism>
<dbReference type="PROSITE" id="PS50112">
    <property type="entry name" value="PAS"/>
    <property type="match status" value="1"/>
</dbReference>
<dbReference type="NCBIfam" id="TIGR00254">
    <property type="entry name" value="GGDEF"/>
    <property type="match status" value="1"/>
</dbReference>
<dbReference type="GO" id="GO:0052621">
    <property type="term" value="F:diguanylate cyclase activity"/>
    <property type="evidence" value="ECO:0007669"/>
    <property type="project" value="UniProtKB-EC"/>
</dbReference>
<evidence type="ECO:0000259" key="5">
    <source>
        <dbReference type="PROSITE" id="PS50112"/>
    </source>
</evidence>
<feature type="transmembrane region" description="Helical" evidence="4">
    <location>
        <begin position="43"/>
        <end position="63"/>
    </location>
</feature>
<comment type="catalytic activity">
    <reaction evidence="2">
        <text>2 GTP = 3',3'-c-di-GMP + 2 diphosphate</text>
        <dbReference type="Rhea" id="RHEA:24898"/>
        <dbReference type="ChEBI" id="CHEBI:33019"/>
        <dbReference type="ChEBI" id="CHEBI:37565"/>
        <dbReference type="ChEBI" id="CHEBI:58805"/>
        <dbReference type="EC" id="2.7.7.65"/>
    </reaction>
</comment>
<keyword evidence="4" id="KW-0472">Membrane</keyword>
<feature type="coiled-coil region" evidence="3">
    <location>
        <begin position="198"/>
        <end position="225"/>
    </location>
</feature>
<evidence type="ECO:0000256" key="2">
    <source>
        <dbReference type="ARBA" id="ARBA00034247"/>
    </source>
</evidence>
<evidence type="ECO:0000313" key="7">
    <source>
        <dbReference type="EMBL" id="TWT81055.1"/>
    </source>
</evidence>
<dbReference type="InterPro" id="IPR000014">
    <property type="entry name" value="PAS"/>
</dbReference>
<dbReference type="Gene3D" id="3.30.70.270">
    <property type="match status" value="1"/>
</dbReference>
<keyword evidence="8" id="KW-1185">Reference proteome</keyword>
<dbReference type="GO" id="GO:0005886">
    <property type="term" value="C:plasma membrane"/>
    <property type="evidence" value="ECO:0007669"/>
    <property type="project" value="TreeGrafter"/>
</dbReference>
<dbReference type="PROSITE" id="PS50887">
    <property type="entry name" value="GGDEF"/>
    <property type="match status" value="1"/>
</dbReference>
<dbReference type="EMBL" id="SJPJ01000001">
    <property type="protein sequence ID" value="TWT81055.1"/>
    <property type="molecule type" value="Genomic_DNA"/>
</dbReference>
<keyword evidence="7" id="KW-0548">Nucleotidyltransferase</keyword>
<feature type="transmembrane region" description="Helical" evidence="4">
    <location>
        <begin position="12"/>
        <end position="31"/>
    </location>
</feature>
<dbReference type="AlphaFoldDB" id="A0A5C5Z192"/>
<dbReference type="Proteomes" id="UP000315010">
    <property type="component" value="Unassembled WGS sequence"/>
</dbReference>
<reference evidence="7 8" key="1">
    <citation type="submission" date="2019-02" db="EMBL/GenBank/DDBJ databases">
        <title>Deep-cultivation of Planctomycetes and their phenomic and genomic characterization uncovers novel biology.</title>
        <authorList>
            <person name="Wiegand S."/>
            <person name="Jogler M."/>
            <person name="Boedeker C."/>
            <person name="Pinto D."/>
            <person name="Vollmers J."/>
            <person name="Rivas-Marin E."/>
            <person name="Kohn T."/>
            <person name="Peeters S.H."/>
            <person name="Heuer A."/>
            <person name="Rast P."/>
            <person name="Oberbeckmann S."/>
            <person name="Bunk B."/>
            <person name="Jeske O."/>
            <person name="Meyerdierks A."/>
            <person name="Storesund J.E."/>
            <person name="Kallscheuer N."/>
            <person name="Luecker S."/>
            <person name="Lage O.M."/>
            <person name="Pohl T."/>
            <person name="Merkel B.J."/>
            <person name="Hornburger P."/>
            <person name="Mueller R.-W."/>
            <person name="Bruemmer F."/>
            <person name="Labrenz M."/>
            <person name="Spormann A.M."/>
            <person name="Op Den Camp H."/>
            <person name="Overmann J."/>
            <person name="Amann R."/>
            <person name="Jetten M.S.M."/>
            <person name="Mascher T."/>
            <person name="Medema M.H."/>
            <person name="Devos D.P."/>
            <person name="Kaster A.-K."/>
            <person name="Ovreas L."/>
            <person name="Rohde M."/>
            <person name="Galperin M.Y."/>
            <person name="Jogler C."/>
        </authorList>
    </citation>
    <scope>NUCLEOTIDE SEQUENCE [LARGE SCALE GENOMIC DNA]</scope>
    <source>
        <strain evidence="7 8">CA13</strain>
    </source>
</reference>
<keyword evidence="3" id="KW-0175">Coiled coil</keyword>
<feature type="domain" description="GGDEF" evidence="6">
    <location>
        <begin position="256"/>
        <end position="388"/>
    </location>
</feature>
<evidence type="ECO:0000256" key="4">
    <source>
        <dbReference type="SAM" id="Phobius"/>
    </source>
</evidence>
<dbReference type="GO" id="GO:0043709">
    <property type="term" value="P:cell adhesion involved in single-species biofilm formation"/>
    <property type="evidence" value="ECO:0007669"/>
    <property type="project" value="TreeGrafter"/>
</dbReference>
<dbReference type="Pfam" id="PF08448">
    <property type="entry name" value="PAS_4"/>
    <property type="match status" value="1"/>
</dbReference>
<keyword evidence="4" id="KW-1133">Transmembrane helix</keyword>
<accession>A0A5C5Z192</accession>
<dbReference type="OrthoDB" id="243535at2"/>
<dbReference type="RefSeq" id="WP_146396594.1">
    <property type="nucleotide sequence ID" value="NZ_SJPJ01000001.1"/>
</dbReference>
<dbReference type="SUPFAM" id="SSF55785">
    <property type="entry name" value="PYP-like sensor domain (PAS domain)"/>
    <property type="match status" value="1"/>
</dbReference>
<keyword evidence="7" id="KW-0808">Transferase</keyword>
<feature type="domain" description="PAS" evidence="5">
    <location>
        <begin position="75"/>
        <end position="119"/>
    </location>
</feature>
<dbReference type="Gene3D" id="3.30.450.20">
    <property type="entry name" value="PAS domain"/>
    <property type="match status" value="1"/>
</dbReference>
<dbReference type="InterPro" id="IPR000160">
    <property type="entry name" value="GGDEF_dom"/>
</dbReference>
<dbReference type="InterPro" id="IPR029787">
    <property type="entry name" value="Nucleotide_cyclase"/>
</dbReference>
<dbReference type="GO" id="GO:1902201">
    <property type="term" value="P:negative regulation of bacterial-type flagellum-dependent cell motility"/>
    <property type="evidence" value="ECO:0007669"/>
    <property type="project" value="TreeGrafter"/>
</dbReference>
<comment type="caution">
    <text evidence="7">The sequence shown here is derived from an EMBL/GenBank/DDBJ whole genome shotgun (WGS) entry which is preliminary data.</text>
</comment>
<dbReference type="InterPro" id="IPR035965">
    <property type="entry name" value="PAS-like_dom_sf"/>
</dbReference>
<dbReference type="Pfam" id="PF00990">
    <property type="entry name" value="GGDEF"/>
    <property type="match status" value="1"/>
</dbReference>
<dbReference type="EC" id="2.7.7.65" evidence="1"/>
<dbReference type="InterPro" id="IPR013656">
    <property type="entry name" value="PAS_4"/>
</dbReference>
<evidence type="ECO:0000259" key="6">
    <source>
        <dbReference type="PROSITE" id="PS50887"/>
    </source>
</evidence>
<dbReference type="PANTHER" id="PTHR45138">
    <property type="entry name" value="REGULATORY COMPONENTS OF SENSORY TRANSDUCTION SYSTEM"/>
    <property type="match status" value="1"/>
</dbReference>
<evidence type="ECO:0000313" key="8">
    <source>
        <dbReference type="Proteomes" id="UP000315010"/>
    </source>
</evidence>
<keyword evidence="4" id="KW-0812">Transmembrane</keyword>
<protein>
    <recommendedName>
        <fullName evidence="1">diguanylate cyclase</fullName>
        <ecNumber evidence="1">2.7.7.65</ecNumber>
    </recommendedName>
</protein>
<proteinExistence type="predicted"/>
<evidence type="ECO:0000256" key="3">
    <source>
        <dbReference type="SAM" id="Coils"/>
    </source>
</evidence>
<dbReference type="SUPFAM" id="SSF55073">
    <property type="entry name" value="Nucleotide cyclase"/>
    <property type="match status" value="1"/>
</dbReference>
<sequence length="436" mass="48586">MLKLYLASLRIAIVVICVGISIVLCTKILGFVPDRLHGDSRSIIQFVVFLVVAGVGAYTLLVARLMGSFKVSQVVADRVRKSLDAFSEGLLLLDERQRIVVANRALSETIGVKQGRLVGCKVQSLNWAKSPASATNGYPWVRAAVELQRQSEALIRYKHPEGGYRLLAVNASPIAASESTPGGVLVTFRDVTVAEEHHAELEQMVVMLKNNREEMRNRNRQLQVLATLDALTECRNRRALFEFFELAWTERHQKAGEIACLMFDNDHFKSVNDTYGHQVGDMVLQRVANVLKDSFTDSAIVCRYGGEEFCVVMTNANAGKAFEAAELARQRIEELRFEKPADLTVSVSIGVSMSGYGAEDPQEMIHQADRCLYVAKEQGRNRVIMFSDAVDKTTQSPDCVCSTETRRTERIKKKETVRGIVALLDVMEENAYSSKM</sequence>
<evidence type="ECO:0000256" key="1">
    <source>
        <dbReference type="ARBA" id="ARBA00012528"/>
    </source>
</evidence>
<dbReference type="CDD" id="cd00130">
    <property type="entry name" value="PAS"/>
    <property type="match status" value="1"/>
</dbReference>
<dbReference type="PANTHER" id="PTHR45138:SF9">
    <property type="entry name" value="DIGUANYLATE CYCLASE DGCM-RELATED"/>
    <property type="match status" value="1"/>
</dbReference>
<dbReference type="SMART" id="SM00267">
    <property type="entry name" value="GGDEF"/>
    <property type="match status" value="1"/>
</dbReference>
<dbReference type="InterPro" id="IPR050469">
    <property type="entry name" value="Diguanylate_Cyclase"/>
</dbReference>
<gene>
    <name evidence="7" type="primary">dosC_1</name>
    <name evidence="7" type="ORF">CA13_25020</name>
</gene>
<dbReference type="CDD" id="cd01949">
    <property type="entry name" value="GGDEF"/>
    <property type="match status" value="1"/>
</dbReference>
<dbReference type="InterPro" id="IPR043128">
    <property type="entry name" value="Rev_trsase/Diguanyl_cyclase"/>
</dbReference>
<name>A0A5C5Z192_9BACT</name>
<dbReference type="NCBIfam" id="TIGR00229">
    <property type="entry name" value="sensory_box"/>
    <property type="match status" value="1"/>
</dbReference>
<dbReference type="FunFam" id="3.30.70.270:FF:000001">
    <property type="entry name" value="Diguanylate cyclase domain protein"/>
    <property type="match status" value="1"/>
</dbReference>